<dbReference type="OrthoDB" id="3232070at2"/>
<dbReference type="RefSeq" id="WP_093142714.1">
    <property type="nucleotide sequence ID" value="NZ_FOXF01000033.1"/>
</dbReference>
<accession>A0A662ZJV2</accession>
<proteinExistence type="predicted"/>
<gene>
    <name evidence="2" type="ORF">SAMN02910344_01646</name>
</gene>
<dbReference type="AlphaFoldDB" id="A0A662ZJV2"/>
<keyword evidence="3" id="KW-1185">Reference proteome</keyword>
<sequence length="183" mass="21062">MSRKKHNAGPPQSAEDISSDKEAQSWIKEVIDADTCRLYGCLYDEISHRELHELTDLAESMIAEYGSAAVIRRWEEYLYSRCTTPESVVNFANLFWCYGGYEYRISDACRFLGYIFYRIGFDPDTYDYGEDKYDATGILDSIATCVMVKAGYGHADQVRNPYYTPENDPLIMAEVRAFRQTDL</sequence>
<reference evidence="2 3" key="1">
    <citation type="submission" date="2016-10" db="EMBL/GenBank/DDBJ databases">
        <authorList>
            <person name="Varghese N."/>
            <person name="Submissions S."/>
        </authorList>
    </citation>
    <scope>NUCLEOTIDE SEQUENCE [LARGE SCALE GENOMIC DNA]</scope>
    <source>
        <strain evidence="2 3">DSM 1361</strain>
    </source>
</reference>
<organism evidence="2 3">
    <name type="scientific">Ruminobacter amylophilus</name>
    <dbReference type="NCBI Taxonomy" id="867"/>
    <lineage>
        <taxon>Bacteria</taxon>
        <taxon>Pseudomonadati</taxon>
        <taxon>Pseudomonadota</taxon>
        <taxon>Gammaproteobacteria</taxon>
        <taxon>Aeromonadales</taxon>
        <taxon>Succinivibrionaceae</taxon>
        <taxon>Ruminobacter</taxon>
    </lineage>
</organism>
<evidence type="ECO:0000256" key="1">
    <source>
        <dbReference type="SAM" id="MobiDB-lite"/>
    </source>
</evidence>
<name>A0A662ZJV2_9GAMM</name>
<dbReference type="EMBL" id="FOXF01000033">
    <property type="protein sequence ID" value="SFP53244.1"/>
    <property type="molecule type" value="Genomic_DNA"/>
</dbReference>
<evidence type="ECO:0000313" key="2">
    <source>
        <dbReference type="EMBL" id="SFP53244.1"/>
    </source>
</evidence>
<evidence type="ECO:0000313" key="3">
    <source>
        <dbReference type="Proteomes" id="UP000243745"/>
    </source>
</evidence>
<feature type="region of interest" description="Disordered" evidence="1">
    <location>
        <begin position="1"/>
        <end position="21"/>
    </location>
</feature>
<protein>
    <submittedName>
        <fullName evidence="2">Uncharacterized protein</fullName>
    </submittedName>
</protein>
<dbReference type="Proteomes" id="UP000243745">
    <property type="component" value="Unassembled WGS sequence"/>
</dbReference>